<reference evidence="2 3" key="1">
    <citation type="submission" date="2023-01" db="EMBL/GenBank/DDBJ databases">
        <title>Characterization of estradiol degrading bacteria Microbacterium sp. MZT7 and reveal degrading genes through genome analysis.</title>
        <authorList>
            <person name="Hao P."/>
            <person name="Gao Y."/>
        </authorList>
    </citation>
    <scope>NUCLEOTIDE SEQUENCE [LARGE SCALE GENOMIC DNA]</scope>
    <source>
        <strain evidence="2 3">MZT7</strain>
    </source>
</reference>
<sequence>MARDLNDAWGWIERLVRRVDRLYSGAMLENSSITNGRMRFIGGLLLIDSGGTLQVIGQLVGEGDFRWVGPWTLEGPGTISGDTVGTGKLDWRGLWNLIGNGTIEGDVLGTGKLTWNGLWEMVGAGKIRGDVEVLDNGKLRIGNMIIDPTEGGSISFPGGAKVQADPNGGARIIQGNNRAYVGPNLVSLQYGADKSIALSNSGITVRGAPVDGSGVGLSWLGIDPTSKQLYEVQSNTGGPHGSLLMWPFPPNTVTDEFGPREPGESGSAFHQGIDFGTGGVTTGSPIPAAAAGTVILAGDNGGYGNCVIIDHGGSPNLKTLYAHMDTAPLVSVGQVVNRGQILGPVGNTGQSFGAHLHFEVHVDGVPVNPRSKLPQQI</sequence>
<accession>A0ABY3RXF0</accession>
<dbReference type="InterPro" id="IPR050570">
    <property type="entry name" value="Cell_wall_metabolism_enzyme"/>
</dbReference>
<dbReference type="Proteomes" id="UP001199642">
    <property type="component" value="Chromosome"/>
</dbReference>
<protein>
    <submittedName>
        <fullName evidence="2">M23 family metallopeptidase</fullName>
    </submittedName>
</protein>
<dbReference type="Gene3D" id="2.70.70.10">
    <property type="entry name" value="Glucose Permease (Domain IIA)"/>
    <property type="match status" value="1"/>
</dbReference>
<evidence type="ECO:0000313" key="2">
    <source>
        <dbReference type="EMBL" id="UGS27574.1"/>
    </source>
</evidence>
<dbReference type="Pfam" id="PF01551">
    <property type="entry name" value="Peptidase_M23"/>
    <property type="match status" value="1"/>
</dbReference>
<evidence type="ECO:0000259" key="1">
    <source>
        <dbReference type="Pfam" id="PF01551"/>
    </source>
</evidence>
<proteinExistence type="predicted"/>
<name>A0ABY3RXF0_9MICO</name>
<dbReference type="PANTHER" id="PTHR21666">
    <property type="entry name" value="PEPTIDASE-RELATED"/>
    <property type="match status" value="1"/>
</dbReference>
<dbReference type="SUPFAM" id="SSF51261">
    <property type="entry name" value="Duplicated hybrid motif"/>
    <property type="match status" value="1"/>
</dbReference>
<dbReference type="InterPro" id="IPR011055">
    <property type="entry name" value="Dup_hybrid_motif"/>
</dbReference>
<evidence type="ECO:0000313" key="3">
    <source>
        <dbReference type="Proteomes" id="UP001199642"/>
    </source>
</evidence>
<gene>
    <name evidence="2" type="ORF">K8F61_05135</name>
</gene>
<dbReference type="PANTHER" id="PTHR21666:SF270">
    <property type="entry name" value="MUREIN HYDROLASE ACTIVATOR ENVC"/>
    <property type="match status" value="1"/>
</dbReference>
<keyword evidence="3" id="KW-1185">Reference proteome</keyword>
<feature type="domain" description="M23ase beta-sheet core" evidence="1">
    <location>
        <begin position="269"/>
        <end position="369"/>
    </location>
</feature>
<dbReference type="InterPro" id="IPR016047">
    <property type="entry name" value="M23ase_b-sheet_dom"/>
</dbReference>
<dbReference type="EMBL" id="CP082781">
    <property type="protein sequence ID" value="UGS27574.1"/>
    <property type="molecule type" value="Genomic_DNA"/>
</dbReference>
<dbReference type="RefSeq" id="WP_231820906.1">
    <property type="nucleotide sequence ID" value="NZ_CP082781.1"/>
</dbReference>
<organism evidence="2 3">
    <name type="scientific">Microbacterium resistens</name>
    <dbReference type="NCBI Taxonomy" id="156977"/>
    <lineage>
        <taxon>Bacteria</taxon>
        <taxon>Bacillati</taxon>
        <taxon>Actinomycetota</taxon>
        <taxon>Actinomycetes</taxon>
        <taxon>Micrococcales</taxon>
        <taxon>Microbacteriaceae</taxon>
        <taxon>Microbacterium</taxon>
    </lineage>
</organism>
<dbReference type="CDD" id="cd12797">
    <property type="entry name" value="M23_peptidase"/>
    <property type="match status" value="1"/>
</dbReference>